<accession>A0AAN7B1V6</accession>
<dbReference type="CDD" id="cd05233">
    <property type="entry name" value="SDR_c"/>
    <property type="match status" value="1"/>
</dbReference>
<dbReference type="PANTHER" id="PTHR42901">
    <property type="entry name" value="ALCOHOL DEHYDROGENASE"/>
    <property type="match status" value="1"/>
</dbReference>
<comment type="caution">
    <text evidence="3">The sequence shown here is derived from an EMBL/GenBank/DDBJ whole genome shotgun (WGS) entry which is preliminary data.</text>
</comment>
<keyword evidence="4" id="KW-1185">Reference proteome</keyword>
<keyword evidence="2" id="KW-0560">Oxidoreductase</keyword>
<dbReference type="PANTHER" id="PTHR42901:SF1">
    <property type="entry name" value="ALCOHOL DEHYDROGENASE"/>
    <property type="match status" value="1"/>
</dbReference>
<proteinExistence type="inferred from homology"/>
<evidence type="ECO:0000313" key="4">
    <source>
        <dbReference type="Proteomes" id="UP001301769"/>
    </source>
</evidence>
<dbReference type="EMBL" id="MU858198">
    <property type="protein sequence ID" value="KAK4209661.1"/>
    <property type="molecule type" value="Genomic_DNA"/>
</dbReference>
<dbReference type="PRINTS" id="PR00081">
    <property type="entry name" value="GDHRDH"/>
</dbReference>
<name>A0AAN7B1V6_9PEZI</name>
<evidence type="ECO:0000256" key="1">
    <source>
        <dbReference type="ARBA" id="ARBA00006484"/>
    </source>
</evidence>
<sequence>MDVQFDESTIPKTVPVTKNWHMHPYPSISPTRPELSASGRNIVITGGGTGIGNAIAVGFAQAGAQSITILGRRLEKLEAGVNPIKNAIPAGKTTQIYHYAVDLVSREETEKVFQAIASQIPGGKIDVLVSNAGSLPIIAPAAKATDEQLLDSFTGQVVTAMHAIQAFIPLAGPDPIVLSTNTCIAHLPAIPGYALYAATRAAPARLTDYLQKENPGMRIISVHPGYISTEGNAYDSRATDSVPKKPIWLASPEAEFLKGKFVWSNWDVDELIEKADKIKNSPLMTFLLDGSDNNL</sequence>
<evidence type="ECO:0000256" key="2">
    <source>
        <dbReference type="ARBA" id="ARBA00023002"/>
    </source>
</evidence>
<dbReference type="InterPro" id="IPR036291">
    <property type="entry name" value="NAD(P)-bd_dom_sf"/>
</dbReference>
<reference evidence="3" key="2">
    <citation type="submission" date="2023-05" db="EMBL/GenBank/DDBJ databases">
        <authorList>
            <consortium name="Lawrence Berkeley National Laboratory"/>
            <person name="Steindorff A."/>
            <person name="Hensen N."/>
            <person name="Bonometti L."/>
            <person name="Westerberg I."/>
            <person name="Brannstrom I.O."/>
            <person name="Guillou S."/>
            <person name="Cros-Aarteil S."/>
            <person name="Calhoun S."/>
            <person name="Haridas S."/>
            <person name="Kuo A."/>
            <person name="Mondo S."/>
            <person name="Pangilinan J."/>
            <person name="Riley R."/>
            <person name="Labutti K."/>
            <person name="Andreopoulos B."/>
            <person name="Lipzen A."/>
            <person name="Chen C."/>
            <person name="Yanf M."/>
            <person name="Daum C."/>
            <person name="Ng V."/>
            <person name="Clum A."/>
            <person name="Ohm R."/>
            <person name="Martin F."/>
            <person name="Silar P."/>
            <person name="Natvig D."/>
            <person name="Lalanne C."/>
            <person name="Gautier V."/>
            <person name="Ament-Velasquez S.L."/>
            <person name="Kruys A."/>
            <person name="Hutchinson M.I."/>
            <person name="Powell A.J."/>
            <person name="Barry K."/>
            <person name="Miller A.N."/>
            <person name="Grigoriev I.V."/>
            <person name="Debuchy R."/>
            <person name="Gladieux P."/>
            <person name="Thoren M.H."/>
            <person name="Johannesson H."/>
        </authorList>
    </citation>
    <scope>NUCLEOTIDE SEQUENCE</scope>
    <source>
        <strain evidence="3">PSN293</strain>
    </source>
</reference>
<dbReference type="InterPro" id="IPR002347">
    <property type="entry name" value="SDR_fam"/>
</dbReference>
<dbReference type="Pfam" id="PF00106">
    <property type="entry name" value="adh_short"/>
    <property type="match status" value="1"/>
</dbReference>
<dbReference type="AlphaFoldDB" id="A0AAN7B1V6"/>
<dbReference type="GO" id="GO:0016491">
    <property type="term" value="F:oxidoreductase activity"/>
    <property type="evidence" value="ECO:0007669"/>
    <property type="project" value="UniProtKB-KW"/>
</dbReference>
<protein>
    <submittedName>
        <fullName evidence="3">Short chain dehydrogenase reductase</fullName>
    </submittedName>
</protein>
<dbReference type="Gene3D" id="3.40.50.720">
    <property type="entry name" value="NAD(P)-binding Rossmann-like Domain"/>
    <property type="match status" value="1"/>
</dbReference>
<organism evidence="3 4">
    <name type="scientific">Rhypophila decipiens</name>
    <dbReference type="NCBI Taxonomy" id="261697"/>
    <lineage>
        <taxon>Eukaryota</taxon>
        <taxon>Fungi</taxon>
        <taxon>Dikarya</taxon>
        <taxon>Ascomycota</taxon>
        <taxon>Pezizomycotina</taxon>
        <taxon>Sordariomycetes</taxon>
        <taxon>Sordariomycetidae</taxon>
        <taxon>Sordariales</taxon>
        <taxon>Naviculisporaceae</taxon>
        <taxon>Rhypophila</taxon>
    </lineage>
</organism>
<comment type="similarity">
    <text evidence="1">Belongs to the short-chain dehydrogenases/reductases (SDR) family.</text>
</comment>
<dbReference type="SUPFAM" id="SSF51735">
    <property type="entry name" value="NAD(P)-binding Rossmann-fold domains"/>
    <property type="match status" value="1"/>
</dbReference>
<gene>
    <name evidence="3" type="ORF">QBC37DRAFT_323616</name>
</gene>
<reference evidence="3" key="1">
    <citation type="journal article" date="2023" name="Mol. Phylogenet. Evol.">
        <title>Genome-scale phylogeny and comparative genomics of the fungal order Sordariales.</title>
        <authorList>
            <person name="Hensen N."/>
            <person name="Bonometti L."/>
            <person name="Westerberg I."/>
            <person name="Brannstrom I.O."/>
            <person name="Guillou S."/>
            <person name="Cros-Aarteil S."/>
            <person name="Calhoun S."/>
            <person name="Haridas S."/>
            <person name="Kuo A."/>
            <person name="Mondo S."/>
            <person name="Pangilinan J."/>
            <person name="Riley R."/>
            <person name="LaButti K."/>
            <person name="Andreopoulos B."/>
            <person name="Lipzen A."/>
            <person name="Chen C."/>
            <person name="Yan M."/>
            <person name="Daum C."/>
            <person name="Ng V."/>
            <person name="Clum A."/>
            <person name="Steindorff A."/>
            <person name="Ohm R.A."/>
            <person name="Martin F."/>
            <person name="Silar P."/>
            <person name="Natvig D.O."/>
            <person name="Lalanne C."/>
            <person name="Gautier V."/>
            <person name="Ament-Velasquez S.L."/>
            <person name="Kruys A."/>
            <person name="Hutchinson M.I."/>
            <person name="Powell A.J."/>
            <person name="Barry K."/>
            <person name="Miller A.N."/>
            <person name="Grigoriev I.V."/>
            <person name="Debuchy R."/>
            <person name="Gladieux P."/>
            <person name="Hiltunen Thoren M."/>
            <person name="Johannesson H."/>
        </authorList>
    </citation>
    <scope>NUCLEOTIDE SEQUENCE</scope>
    <source>
        <strain evidence="3">PSN293</strain>
    </source>
</reference>
<evidence type="ECO:0000313" key="3">
    <source>
        <dbReference type="EMBL" id="KAK4209661.1"/>
    </source>
</evidence>
<dbReference type="Proteomes" id="UP001301769">
    <property type="component" value="Unassembled WGS sequence"/>
</dbReference>